<protein>
    <recommendedName>
        <fullName evidence="1">UPF0336 protein EV645_1824</fullName>
    </recommendedName>
</protein>
<reference evidence="3 4" key="1">
    <citation type="journal article" date="2015" name="Stand. Genomic Sci.">
        <title>Genomic Encyclopedia of Bacterial and Archaeal Type Strains, Phase III: the genomes of soil and plant-associated and newly described type strains.</title>
        <authorList>
            <person name="Whitman W.B."/>
            <person name="Woyke T."/>
            <person name="Klenk H.P."/>
            <person name="Zhou Y."/>
            <person name="Lilburn T.G."/>
            <person name="Beck B.J."/>
            <person name="De Vos P."/>
            <person name="Vandamme P."/>
            <person name="Eisen J.A."/>
            <person name="Garrity G."/>
            <person name="Hugenholtz P."/>
            <person name="Kyrpides N.C."/>
        </authorList>
    </citation>
    <scope>NUCLEOTIDE SEQUENCE [LARGE SCALE GENOMIC DNA]</scope>
    <source>
        <strain evidence="3 4">VKM Ac-2540</strain>
    </source>
</reference>
<dbReference type="Proteomes" id="UP000292027">
    <property type="component" value="Unassembled WGS sequence"/>
</dbReference>
<dbReference type="RefSeq" id="WP_130441605.1">
    <property type="nucleotide sequence ID" value="NZ_SHKR01000011.1"/>
</dbReference>
<evidence type="ECO:0000313" key="4">
    <source>
        <dbReference type="Proteomes" id="UP000292027"/>
    </source>
</evidence>
<dbReference type="OrthoDB" id="5415111at2"/>
<dbReference type="PIRSF" id="PIRSF018072">
    <property type="entry name" value="UCP018072"/>
    <property type="match status" value="1"/>
</dbReference>
<dbReference type="EMBL" id="SHKR01000011">
    <property type="protein sequence ID" value="RZU19611.1"/>
    <property type="molecule type" value="Genomic_DNA"/>
</dbReference>
<dbReference type="InterPro" id="IPR029069">
    <property type="entry name" value="HotDog_dom_sf"/>
</dbReference>
<dbReference type="CDD" id="cd03441">
    <property type="entry name" value="R_hydratase_like"/>
    <property type="match status" value="1"/>
</dbReference>
<sequence>MTIDATMVGRSYTAAESYQVGREKIREFAAAIGDPNPAYTGDDAVAPPTFAFMLGSRALEQLLNDEELGLRLDRIVHGAQKFSYTRPIKAGDDIAATATITTVRKAGDVEVIMYETALTTVDGDPIATSTSTISHNRGES</sequence>
<name>A0A4Q7X944_9ACTN</name>
<dbReference type="SUPFAM" id="SSF54637">
    <property type="entry name" value="Thioesterase/thiol ester dehydrase-isomerase"/>
    <property type="match status" value="1"/>
</dbReference>
<dbReference type="Gene3D" id="3.10.129.10">
    <property type="entry name" value="Hotdog Thioesterase"/>
    <property type="match status" value="1"/>
</dbReference>
<evidence type="ECO:0000259" key="2">
    <source>
        <dbReference type="Pfam" id="PF13452"/>
    </source>
</evidence>
<proteinExistence type="inferred from homology"/>
<dbReference type="HAMAP" id="MF_00799">
    <property type="entry name" value="UPF0336"/>
    <property type="match status" value="1"/>
</dbReference>
<dbReference type="AlphaFoldDB" id="A0A4Q7X944"/>
<evidence type="ECO:0000256" key="1">
    <source>
        <dbReference type="HAMAP-Rule" id="MF_00799"/>
    </source>
</evidence>
<comment type="similarity">
    <text evidence="1">Belongs to the UPF0336 family.</text>
</comment>
<comment type="caution">
    <text evidence="3">The sequence shown here is derived from an EMBL/GenBank/DDBJ whole genome shotgun (WGS) entry which is preliminary data.</text>
</comment>
<keyword evidence="4" id="KW-1185">Reference proteome</keyword>
<dbReference type="InterPro" id="IPR039569">
    <property type="entry name" value="FAS1-like_DH_region"/>
</dbReference>
<gene>
    <name evidence="3" type="ORF">EV645_1824</name>
</gene>
<organism evidence="3 4">
    <name type="scientific">Kribbella rubisoli</name>
    <dbReference type="NCBI Taxonomy" id="3075929"/>
    <lineage>
        <taxon>Bacteria</taxon>
        <taxon>Bacillati</taxon>
        <taxon>Actinomycetota</taxon>
        <taxon>Actinomycetes</taxon>
        <taxon>Propionibacteriales</taxon>
        <taxon>Kribbellaceae</taxon>
        <taxon>Kribbella</taxon>
    </lineage>
</organism>
<accession>A0A4Q7X944</accession>
<feature type="domain" description="FAS1-like dehydratase" evidence="2">
    <location>
        <begin position="7"/>
        <end position="128"/>
    </location>
</feature>
<evidence type="ECO:0000313" key="3">
    <source>
        <dbReference type="EMBL" id="RZU19611.1"/>
    </source>
</evidence>
<dbReference type="Pfam" id="PF13452">
    <property type="entry name" value="FAS1_DH_region"/>
    <property type="match status" value="1"/>
</dbReference>
<dbReference type="InterPro" id="IPR016709">
    <property type="entry name" value="HadA-like"/>
</dbReference>